<evidence type="ECO:0000313" key="1">
    <source>
        <dbReference type="EMBL" id="KAJ9083453.1"/>
    </source>
</evidence>
<protein>
    <submittedName>
        <fullName evidence="1">Uncharacterized protein</fullName>
    </submittedName>
</protein>
<accession>A0ACC2U8T3</accession>
<dbReference type="EMBL" id="QTSX02001000">
    <property type="protein sequence ID" value="KAJ9083453.1"/>
    <property type="molecule type" value="Genomic_DNA"/>
</dbReference>
<evidence type="ECO:0000313" key="2">
    <source>
        <dbReference type="Proteomes" id="UP001165960"/>
    </source>
</evidence>
<dbReference type="Proteomes" id="UP001165960">
    <property type="component" value="Unassembled WGS sequence"/>
</dbReference>
<comment type="caution">
    <text evidence="1">The sequence shown here is derived from an EMBL/GenBank/DDBJ whole genome shotgun (WGS) entry which is preliminary data.</text>
</comment>
<proteinExistence type="predicted"/>
<sequence length="86" mass="9049">MPCLLAASAESKDEKCTIARDSPKSPMIFPGERCYMELDGGFAGEASQPTSSTGIQKSVRRALMVAVLDASPLHPKKSANPVVASL</sequence>
<reference evidence="1" key="1">
    <citation type="submission" date="2022-04" db="EMBL/GenBank/DDBJ databases">
        <title>Genome of the entomopathogenic fungus Entomophthora muscae.</title>
        <authorList>
            <person name="Elya C."/>
            <person name="Lovett B.R."/>
            <person name="Lee E."/>
            <person name="Macias A.M."/>
            <person name="Hajek A.E."/>
            <person name="De Bivort B.L."/>
            <person name="Kasson M.T."/>
            <person name="De Fine Licht H.H."/>
            <person name="Stajich J.E."/>
        </authorList>
    </citation>
    <scope>NUCLEOTIDE SEQUENCE</scope>
    <source>
        <strain evidence="1">Berkeley</strain>
    </source>
</reference>
<gene>
    <name evidence="1" type="ORF">DSO57_1034589</name>
</gene>
<name>A0ACC2U8T3_9FUNG</name>
<organism evidence="1 2">
    <name type="scientific">Entomophthora muscae</name>
    <dbReference type="NCBI Taxonomy" id="34485"/>
    <lineage>
        <taxon>Eukaryota</taxon>
        <taxon>Fungi</taxon>
        <taxon>Fungi incertae sedis</taxon>
        <taxon>Zoopagomycota</taxon>
        <taxon>Entomophthoromycotina</taxon>
        <taxon>Entomophthoromycetes</taxon>
        <taxon>Entomophthorales</taxon>
        <taxon>Entomophthoraceae</taxon>
        <taxon>Entomophthora</taxon>
    </lineage>
</organism>
<keyword evidence="2" id="KW-1185">Reference proteome</keyword>